<accession>G2KLE0</accession>
<dbReference type="eggNOG" id="COG0357">
    <property type="taxonomic scope" value="Bacteria"/>
</dbReference>
<name>G2KLE0_MICAA</name>
<evidence type="ECO:0000313" key="7">
    <source>
        <dbReference type="EMBL" id="AEP08376.1"/>
    </source>
</evidence>
<dbReference type="InterPro" id="IPR003682">
    <property type="entry name" value="rRNA_ssu_MeTfrase_G"/>
</dbReference>
<keyword evidence="1 6" id="KW-0963">Cytoplasm</keyword>
<keyword evidence="2 6" id="KW-0698">rRNA processing</keyword>
<feature type="binding site" evidence="6">
    <location>
        <position position="75"/>
    </location>
    <ligand>
        <name>S-adenosyl-L-methionine</name>
        <dbReference type="ChEBI" id="CHEBI:59789"/>
    </ligand>
</feature>
<keyword evidence="8" id="KW-1185">Reference proteome</keyword>
<dbReference type="PANTHER" id="PTHR31760:SF0">
    <property type="entry name" value="S-ADENOSYL-L-METHIONINE-DEPENDENT METHYLTRANSFERASES SUPERFAMILY PROTEIN"/>
    <property type="match status" value="1"/>
</dbReference>
<feature type="binding site" evidence="6">
    <location>
        <position position="136"/>
    </location>
    <ligand>
        <name>S-adenosyl-L-methionine</name>
        <dbReference type="ChEBI" id="CHEBI:59789"/>
    </ligand>
</feature>
<dbReference type="GO" id="GO:0070043">
    <property type="term" value="F:rRNA (guanine-N7-)-methyltransferase activity"/>
    <property type="evidence" value="ECO:0007669"/>
    <property type="project" value="UniProtKB-UniRule"/>
</dbReference>
<dbReference type="SUPFAM" id="SSF53335">
    <property type="entry name" value="S-adenosyl-L-methionine-dependent methyltransferases"/>
    <property type="match status" value="1"/>
</dbReference>
<feature type="binding site" evidence="6">
    <location>
        <position position="70"/>
    </location>
    <ligand>
        <name>S-adenosyl-L-methionine</name>
        <dbReference type="ChEBI" id="CHEBI:59789"/>
    </ligand>
</feature>
<evidence type="ECO:0000256" key="3">
    <source>
        <dbReference type="ARBA" id="ARBA00022603"/>
    </source>
</evidence>
<evidence type="ECO:0000256" key="4">
    <source>
        <dbReference type="ARBA" id="ARBA00022679"/>
    </source>
</evidence>
<dbReference type="RefSeq" id="WP_014101599.1">
    <property type="nucleotide sequence ID" value="NC_016026.1"/>
</dbReference>
<comment type="function">
    <text evidence="6">Specifically methylates the N7 position of a guanine in 16S rRNA.</text>
</comment>
<protein>
    <recommendedName>
        <fullName evidence="6">Ribosomal RNA small subunit methyltransferase G</fullName>
        <ecNumber evidence="6">2.1.1.-</ecNumber>
    </recommendedName>
    <alternativeName>
        <fullName evidence="6">16S rRNA 7-methylguanosine methyltransferase</fullName>
        <shortName evidence="6">16S rRNA m7G methyltransferase</shortName>
    </alternativeName>
</protein>
<dbReference type="EMBL" id="CP002382">
    <property type="protein sequence ID" value="AEP08376.1"/>
    <property type="molecule type" value="Genomic_DNA"/>
</dbReference>
<keyword evidence="3 6" id="KW-0489">Methyltransferase</keyword>
<comment type="caution">
    <text evidence="6">Lacks conserved residue(s) required for the propagation of feature annotation.</text>
</comment>
<evidence type="ECO:0000256" key="6">
    <source>
        <dbReference type="HAMAP-Rule" id="MF_00074"/>
    </source>
</evidence>
<dbReference type="PANTHER" id="PTHR31760">
    <property type="entry name" value="S-ADENOSYL-L-METHIONINE-DEPENDENT METHYLTRANSFERASES SUPERFAMILY PROTEIN"/>
    <property type="match status" value="1"/>
</dbReference>
<evidence type="ECO:0000313" key="8">
    <source>
        <dbReference type="Proteomes" id="UP000009286"/>
    </source>
</evidence>
<dbReference type="HAMAP" id="MF_00074">
    <property type="entry name" value="16SrRNA_methyltr_G"/>
    <property type="match status" value="1"/>
</dbReference>
<dbReference type="Pfam" id="PF02527">
    <property type="entry name" value="GidB"/>
    <property type="match status" value="1"/>
</dbReference>
<dbReference type="GO" id="GO:0005829">
    <property type="term" value="C:cytosol"/>
    <property type="evidence" value="ECO:0007669"/>
    <property type="project" value="TreeGrafter"/>
</dbReference>
<sequence>MSLNLLTIPAVSRETEEKLSHYRALLEKWQAAINLVSPSTLREADTRHFKDSLQVLPLVPAAAQTLYDLGSGAGFPGLVLAIARPDLSVTLVESDQKKCSFLSTVSRETKAGAIIANERIELATANRPAPDVITARALAALPALLALVAPWVVANPAITLIFPKGARAEEEVAEARKNWDFDLVEHQSATDPAARILVLTAIRARV</sequence>
<gene>
    <name evidence="7" type="primary">gidB</name>
    <name evidence="6" type="synonym">rsmG</name>
    <name evidence="7" type="ordered locus">MICA_28</name>
</gene>
<comment type="similarity">
    <text evidence="6">Belongs to the methyltransferase superfamily. RNA methyltransferase RsmG family.</text>
</comment>
<dbReference type="PIRSF" id="PIRSF003078">
    <property type="entry name" value="GidB"/>
    <property type="match status" value="1"/>
</dbReference>
<feature type="binding site" evidence="6">
    <location>
        <begin position="120"/>
        <end position="121"/>
    </location>
    <ligand>
        <name>S-adenosyl-L-methionine</name>
        <dbReference type="ChEBI" id="CHEBI:59789"/>
    </ligand>
</feature>
<reference evidence="7 8" key="1">
    <citation type="journal article" date="2011" name="BMC Genomics">
        <title>Genomic insights into an obligate epibiotic bacterial predator: Micavibrio aeruginosavorus ARL-13.</title>
        <authorList>
            <person name="Wang Z."/>
            <person name="Kadouri D."/>
            <person name="Wu M."/>
        </authorList>
    </citation>
    <scope>NUCLEOTIDE SEQUENCE [LARGE SCALE GENOMIC DNA]</scope>
    <source>
        <strain evidence="7 8">ARL-13</strain>
    </source>
</reference>
<dbReference type="HOGENOM" id="CLU_065341_1_1_5"/>
<organism evidence="7 8">
    <name type="scientific">Micavibrio aeruginosavorus (strain ARL-13)</name>
    <dbReference type="NCBI Taxonomy" id="856793"/>
    <lineage>
        <taxon>Bacteria</taxon>
        <taxon>Pseudomonadati</taxon>
        <taxon>Bdellovibrionota</taxon>
        <taxon>Bdellovibrionia</taxon>
        <taxon>Bdellovibrionales</taxon>
        <taxon>Pseudobdellovibrionaceae</taxon>
        <taxon>Micavibrio</taxon>
    </lineage>
</organism>
<keyword evidence="4 6" id="KW-0808">Transferase</keyword>
<dbReference type="InterPro" id="IPR029063">
    <property type="entry name" value="SAM-dependent_MTases_sf"/>
</dbReference>
<dbReference type="Proteomes" id="UP000009286">
    <property type="component" value="Chromosome"/>
</dbReference>
<dbReference type="STRING" id="856793.MICA_28"/>
<dbReference type="EC" id="2.1.1.-" evidence="6"/>
<keyword evidence="5 6" id="KW-0949">S-adenosyl-L-methionine</keyword>
<proteinExistence type="inferred from homology"/>
<dbReference type="KEGG" id="mai:MICA_28"/>
<dbReference type="NCBIfam" id="TIGR00138">
    <property type="entry name" value="rsmG_gidB"/>
    <property type="match status" value="1"/>
</dbReference>
<evidence type="ECO:0000256" key="2">
    <source>
        <dbReference type="ARBA" id="ARBA00022552"/>
    </source>
</evidence>
<dbReference type="AlphaFoldDB" id="G2KLE0"/>
<dbReference type="Gene3D" id="3.40.50.150">
    <property type="entry name" value="Vaccinia Virus protein VP39"/>
    <property type="match status" value="1"/>
</dbReference>
<evidence type="ECO:0000256" key="1">
    <source>
        <dbReference type="ARBA" id="ARBA00022490"/>
    </source>
</evidence>
<evidence type="ECO:0000256" key="5">
    <source>
        <dbReference type="ARBA" id="ARBA00022691"/>
    </source>
</evidence>
<comment type="subcellular location">
    <subcellularLocation>
        <location evidence="6">Cytoplasm</location>
    </subcellularLocation>
</comment>